<dbReference type="GO" id="GO:0030313">
    <property type="term" value="C:cell envelope"/>
    <property type="evidence" value="ECO:0007669"/>
    <property type="project" value="UniProtKB-SubCell"/>
</dbReference>
<dbReference type="EMBL" id="VNJI01000032">
    <property type="protein sequence ID" value="TVY07758.1"/>
    <property type="molecule type" value="Genomic_DNA"/>
</dbReference>
<dbReference type="Pfam" id="PF01547">
    <property type="entry name" value="SBP_bac_1"/>
    <property type="match status" value="1"/>
</dbReference>
<dbReference type="InterPro" id="IPR050490">
    <property type="entry name" value="Bact_solute-bd_prot1"/>
</dbReference>
<keyword evidence="3" id="KW-0813">Transport</keyword>
<dbReference type="OrthoDB" id="2524388at2"/>
<dbReference type="RefSeq" id="WP_144851144.1">
    <property type="nucleotide sequence ID" value="NZ_VNJI01000032.1"/>
</dbReference>
<organism evidence="7 8">
    <name type="scientific">Paenibacillus cremeus</name>
    <dbReference type="NCBI Taxonomy" id="2163881"/>
    <lineage>
        <taxon>Bacteria</taxon>
        <taxon>Bacillati</taxon>
        <taxon>Bacillota</taxon>
        <taxon>Bacilli</taxon>
        <taxon>Bacillales</taxon>
        <taxon>Paenibacillaceae</taxon>
        <taxon>Paenibacillus</taxon>
    </lineage>
</organism>
<dbReference type="PANTHER" id="PTHR43649">
    <property type="entry name" value="ARABINOSE-BINDING PROTEIN-RELATED"/>
    <property type="match status" value="1"/>
</dbReference>
<evidence type="ECO:0000256" key="4">
    <source>
        <dbReference type="ARBA" id="ARBA00022729"/>
    </source>
</evidence>
<evidence type="ECO:0000256" key="2">
    <source>
        <dbReference type="ARBA" id="ARBA00008520"/>
    </source>
</evidence>
<dbReference type="SUPFAM" id="SSF53850">
    <property type="entry name" value="Periplasmic binding protein-like II"/>
    <property type="match status" value="1"/>
</dbReference>
<keyword evidence="8" id="KW-1185">Reference proteome</keyword>
<dbReference type="AlphaFoldDB" id="A0A559K6J4"/>
<feature type="region of interest" description="Disordered" evidence="5">
    <location>
        <begin position="26"/>
        <end position="55"/>
    </location>
</feature>
<comment type="caution">
    <text evidence="7">The sequence shown here is derived from an EMBL/GenBank/DDBJ whole genome shotgun (WGS) entry which is preliminary data.</text>
</comment>
<evidence type="ECO:0000313" key="7">
    <source>
        <dbReference type="EMBL" id="TVY07758.1"/>
    </source>
</evidence>
<feature type="signal peptide" evidence="6">
    <location>
        <begin position="1"/>
        <end position="23"/>
    </location>
</feature>
<reference evidence="7 8" key="1">
    <citation type="submission" date="2019-07" db="EMBL/GenBank/DDBJ databases">
        <authorList>
            <person name="Kim J."/>
        </authorList>
    </citation>
    <scope>NUCLEOTIDE SEQUENCE [LARGE SCALE GENOMIC DNA]</scope>
    <source>
        <strain evidence="7 8">JC52</strain>
    </source>
</reference>
<comment type="similarity">
    <text evidence="2">Belongs to the bacterial solute-binding protein 1 family.</text>
</comment>
<evidence type="ECO:0000313" key="8">
    <source>
        <dbReference type="Proteomes" id="UP000317036"/>
    </source>
</evidence>
<accession>A0A559K6J4</accession>
<evidence type="ECO:0000256" key="1">
    <source>
        <dbReference type="ARBA" id="ARBA00004196"/>
    </source>
</evidence>
<evidence type="ECO:0000256" key="6">
    <source>
        <dbReference type="SAM" id="SignalP"/>
    </source>
</evidence>
<dbReference type="Proteomes" id="UP000317036">
    <property type="component" value="Unassembled WGS sequence"/>
</dbReference>
<dbReference type="Gene3D" id="3.40.190.10">
    <property type="entry name" value="Periplasmic binding protein-like II"/>
    <property type="match status" value="1"/>
</dbReference>
<feature type="chain" id="PRO_5038391397" evidence="6">
    <location>
        <begin position="24"/>
        <end position="449"/>
    </location>
</feature>
<proteinExistence type="inferred from homology"/>
<gene>
    <name evidence="7" type="ORF">FPZ49_22315</name>
</gene>
<evidence type="ECO:0000256" key="5">
    <source>
        <dbReference type="SAM" id="MobiDB-lite"/>
    </source>
</evidence>
<evidence type="ECO:0000256" key="3">
    <source>
        <dbReference type="ARBA" id="ARBA00022448"/>
    </source>
</evidence>
<sequence>MLKKTGISILASALVLASLTACSSGQGTQGAAPKEAPKAEETKATPPPASNEPVTLTITNHKSVGFTESDFQKYFVEPVKKKYPNITLQYIKPTQGQELEDLVAAGNTPDLIFASNGYFALLKQLDVMQDLNEYVKKYNVDLSIYDQPIMERIRQAGDKGELYSIPFSLNYGMMLYNKDIFDKFGLPYPKDIMSFEDILPIAKKINRTENGIQYIGFEPNYADTIAGQLGVPAVLANDKPTLDLPEYKRVFDFMKQVYDIPGQIGPGDKFNWGRNGFLKDQNVAMFLEWSNDAAAPLEEAAKGGFTNWDIAALPNFQDKLGNGRTVDSHMTFISKTSKHKEEAFKVLLETVSKETQMIVSANGRISAIPDKAIQANYAKNFSSYNGKKVQNIFLTKQTPAQKSSIYGSKASSIIRDEQKNMALGKKDVNTALKDAQERVIKNVEEEKKK</sequence>
<keyword evidence="4 6" id="KW-0732">Signal</keyword>
<comment type="subcellular location">
    <subcellularLocation>
        <location evidence="1">Cell envelope</location>
    </subcellularLocation>
</comment>
<protein>
    <submittedName>
        <fullName evidence="7">Extracellular solute-binding protein</fullName>
    </submittedName>
</protein>
<name>A0A559K6J4_9BACL</name>
<dbReference type="PANTHER" id="PTHR43649:SF31">
    <property type="entry name" value="SN-GLYCEROL-3-PHOSPHATE-BINDING PERIPLASMIC PROTEIN UGPB"/>
    <property type="match status" value="1"/>
</dbReference>
<dbReference type="PROSITE" id="PS51257">
    <property type="entry name" value="PROKAR_LIPOPROTEIN"/>
    <property type="match status" value="1"/>
</dbReference>
<dbReference type="InterPro" id="IPR006059">
    <property type="entry name" value="SBP"/>
</dbReference>